<proteinExistence type="predicted"/>
<protein>
    <submittedName>
        <fullName evidence="2">Uncharacterized protein</fullName>
    </submittedName>
</protein>
<dbReference type="EMBL" id="CP076361">
    <property type="protein sequence ID" value="QWK89337.1"/>
    <property type="molecule type" value="Genomic_DNA"/>
</dbReference>
<evidence type="ECO:0000256" key="1">
    <source>
        <dbReference type="SAM" id="SignalP"/>
    </source>
</evidence>
<accession>A0A975P4R8</accession>
<keyword evidence="1" id="KW-0732">Signal</keyword>
<dbReference type="AlphaFoldDB" id="A0A975P4R8"/>
<feature type="signal peptide" evidence="1">
    <location>
        <begin position="1"/>
        <end position="23"/>
    </location>
</feature>
<name>A0A975P4R8_9RHOB</name>
<organism evidence="2 3">
    <name type="scientific">Gemmobacter fulvus</name>
    <dbReference type="NCBI Taxonomy" id="2840474"/>
    <lineage>
        <taxon>Bacteria</taxon>
        <taxon>Pseudomonadati</taxon>
        <taxon>Pseudomonadota</taxon>
        <taxon>Alphaproteobacteria</taxon>
        <taxon>Rhodobacterales</taxon>
        <taxon>Paracoccaceae</taxon>
        <taxon>Gemmobacter</taxon>
    </lineage>
</organism>
<keyword evidence="3" id="KW-1185">Reference proteome</keyword>
<gene>
    <name evidence="2" type="ORF">KM031_10745</name>
</gene>
<reference evidence="2" key="1">
    <citation type="submission" date="2021-06" db="EMBL/GenBank/DDBJ databases">
        <title>Direct submission.</title>
        <authorList>
            <person name="Lee C.-S."/>
            <person name="Jin L."/>
        </authorList>
    </citation>
    <scope>NUCLEOTIDE SEQUENCE</scope>
    <source>
        <strain evidence="2">Con5</strain>
    </source>
</reference>
<sequence>MRPAKCLVTGLAALLLSGVMVQAQDLQAFDTVEGWEILVDPTVGNGCLINAEFEDGSDVRIGFDMAADSGYVLAANAAWGDIEQGATYPLTFSLDGDVYEAEGKGLYIDDLPGVDIAFDSMDFLMGLAEKNSMELSTSNGPVMTIDLSGSAAALLRAIECQEQQG</sequence>
<evidence type="ECO:0000313" key="3">
    <source>
        <dbReference type="Proteomes" id="UP000679352"/>
    </source>
</evidence>
<feature type="chain" id="PRO_5037031560" evidence="1">
    <location>
        <begin position="24"/>
        <end position="165"/>
    </location>
</feature>
<evidence type="ECO:0000313" key="2">
    <source>
        <dbReference type="EMBL" id="QWK89337.1"/>
    </source>
</evidence>
<dbReference type="KEGG" id="gfu:KM031_10745"/>
<dbReference type="Proteomes" id="UP000679352">
    <property type="component" value="Chromosome"/>
</dbReference>